<dbReference type="SMART" id="SM00248">
    <property type="entry name" value="ANK"/>
    <property type="match status" value="7"/>
</dbReference>
<dbReference type="Gene3D" id="1.25.40.20">
    <property type="entry name" value="Ankyrin repeat-containing domain"/>
    <property type="match status" value="2"/>
</dbReference>
<evidence type="ECO:0000256" key="1">
    <source>
        <dbReference type="ARBA" id="ARBA00022737"/>
    </source>
</evidence>
<gene>
    <name evidence="4" type="ORF">GQ26_0470120</name>
</gene>
<dbReference type="InterPro" id="IPR002110">
    <property type="entry name" value="Ankyrin_rpt"/>
</dbReference>
<dbReference type="SUPFAM" id="SSF48403">
    <property type="entry name" value="Ankyrin repeat"/>
    <property type="match status" value="1"/>
</dbReference>
<accession>A0A093XAE2</accession>
<evidence type="ECO:0000256" key="3">
    <source>
        <dbReference type="PROSITE-ProRule" id="PRU00023"/>
    </source>
</evidence>
<dbReference type="Pfam" id="PF00023">
    <property type="entry name" value="Ank"/>
    <property type="match status" value="1"/>
</dbReference>
<dbReference type="GO" id="GO:0005737">
    <property type="term" value="C:cytoplasm"/>
    <property type="evidence" value="ECO:0007669"/>
    <property type="project" value="TreeGrafter"/>
</dbReference>
<dbReference type="eggNOG" id="KOG0504">
    <property type="taxonomic scope" value="Eukaryota"/>
</dbReference>
<feature type="repeat" description="ANK" evidence="3">
    <location>
        <begin position="187"/>
        <end position="219"/>
    </location>
</feature>
<dbReference type="PANTHER" id="PTHR24198">
    <property type="entry name" value="ANKYRIN REPEAT AND PROTEIN KINASE DOMAIN-CONTAINING PROTEIN"/>
    <property type="match status" value="1"/>
</dbReference>
<sequence>MAVPRSRILDLVKTQCRIFATTFNPQRLRLGNKILRQRLRGPALAAYYPRKTVSFRDLQDTYKPLGLETFDEGQDDREEAIQIAKLRGKGRPKKKRTAAVLLIASSLPESALAHLLQVHRSLYKVLLPSLYQRHVRDNRLQLGLFWSVATGNEAAVNHFLHYGANVNACIGIIPIRRASISFQPWFSVQTPLSIAANIGNNMIVDLLLKHGANVDGFPSPGWGTTQPAVLDALLSGHESTVRLLLMHKSPIQKPNMELGGLVNCAIAKGEISLLKLLVEFGADLNIPWQGAYPLNRSVSSPKLSTEIVRFLLDNGADIGLTNGNPGILLDQAIHGTIGTLRLLLDRGVTYPPDRFEQWFETWVGRCTLETVHLFLEYGYAPNLETLSIVVRAQRGDILQLFIDRGVDLNMKGTRGLTLLHEAVLRCIPPEPPVRMVGRAAVCRRPGRENLVRKIEPVLQRVSPTCMNDNVEEDAPEKIVRCLVRGGADLNALDANGRTPLALAREFHLAIQQILIDGEGI</sequence>
<comment type="caution">
    <text evidence="4">The sequence shown here is derived from an EMBL/GenBank/DDBJ whole genome shotgun (WGS) entry which is preliminary data.</text>
</comment>
<dbReference type="EMBL" id="JPOX01000047">
    <property type="protein sequence ID" value="KFX42198.1"/>
    <property type="molecule type" value="Genomic_DNA"/>
</dbReference>
<evidence type="ECO:0000313" key="4">
    <source>
        <dbReference type="EMBL" id="KFX42198.1"/>
    </source>
</evidence>
<dbReference type="InterPro" id="IPR013219">
    <property type="entry name" value="Ribosomal_mS33"/>
</dbReference>
<dbReference type="GO" id="GO:0005840">
    <property type="term" value="C:ribosome"/>
    <property type="evidence" value="ECO:0007669"/>
    <property type="project" value="UniProtKB-KW"/>
</dbReference>
<keyword evidence="2 3" id="KW-0040">ANK repeat</keyword>
<protein>
    <submittedName>
        <fullName evidence="4">Mitochondrial 37S ribosomal protein S27</fullName>
    </submittedName>
</protein>
<evidence type="ECO:0000256" key="2">
    <source>
        <dbReference type="ARBA" id="ARBA00023043"/>
    </source>
</evidence>
<proteinExistence type="predicted"/>
<organism evidence="4">
    <name type="scientific">Talaromyces marneffei PM1</name>
    <dbReference type="NCBI Taxonomy" id="1077442"/>
    <lineage>
        <taxon>Eukaryota</taxon>
        <taxon>Fungi</taxon>
        <taxon>Dikarya</taxon>
        <taxon>Ascomycota</taxon>
        <taxon>Pezizomycotina</taxon>
        <taxon>Eurotiomycetes</taxon>
        <taxon>Eurotiomycetidae</taxon>
        <taxon>Eurotiales</taxon>
        <taxon>Trichocomaceae</taxon>
        <taxon>Talaromyces</taxon>
        <taxon>Talaromyces sect. Talaromyces</taxon>
    </lineage>
</organism>
<keyword evidence="4" id="KW-0689">Ribosomal protein</keyword>
<dbReference type="HOGENOM" id="CLU_571202_0_0_1"/>
<dbReference type="InterPro" id="IPR036770">
    <property type="entry name" value="Ankyrin_rpt-contain_sf"/>
</dbReference>
<feature type="repeat" description="ANK" evidence="3">
    <location>
        <begin position="289"/>
        <end position="323"/>
    </location>
</feature>
<dbReference type="PROSITE" id="PS50088">
    <property type="entry name" value="ANK_REPEAT"/>
    <property type="match status" value="2"/>
</dbReference>
<keyword evidence="4" id="KW-0687">Ribonucleoprotein</keyword>
<dbReference type="PROSITE" id="PS50297">
    <property type="entry name" value="ANK_REP_REGION"/>
    <property type="match status" value="2"/>
</dbReference>
<dbReference type="AlphaFoldDB" id="A0A093XAE2"/>
<reference evidence="4" key="2">
    <citation type="journal article" date="2014" name="PLoS Genet.">
        <title>Signature gene expression reveals novel clues to the molecular mechanisms of dimorphic transition in Penicillium marneffei.</title>
        <authorList>
            <person name="Yang E."/>
            <person name="Wang G."/>
            <person name="Cai J."/>
            <person name="Woo P.C."/>
            <person name="Lau S.K."/>
            <person name="Yuen K.-Y."/>
            <person name="Chow W.-N."/>
            <person name="Lin X."/>
        </authorList>
    </citation>
    <scope>NUCLEOTIDE SEQUENCE</scope>
    <source>
        <strain evidence="4">PM1</strain>
    </source>
</reference>
<reference key="1">
    <citation type="journal article" date="2014" name="PLoS Genet.">
        <title>Signature Gene Expression Reveals Novel Clues to the Molecular Mechanisms of Dimorphic Transition in Penicillium marneffei.</title>
        <authorList>
            <person name="Yang E."/>
            <person name="Wang G."/>
            <person name="Cai J."/>
            <person name="Woo P.C."/>
            <person name="Lau S.K."/>
            <person name="Yuen K.-Y."/>
            <person name="Chow W.-N."/>
            <person name="Lin X."/>
        </authorList>
    </citation>
    <scope>NUCLEOTIDE SEQUENCE [LARGE SCALE GENOMIC DNA]</scope>
    <source>
        <strain>PM1</strain>
    </source>
</reference>
<keyword evidence="1" id="KW-0677">Repeat</keyword>
<dbReference type="Pfam" id="PF08293">
    <property type="entry name" value="MRP-S33"/>
    <property type="match status" value="1"/>
</dbReference>
<name>A0A093XAE2_TALMA</name>
<dbReference type="PANTHER" id="PTHR24198:SF165">
    <property type="entry name" value="ANKYRIN REPEAT-CONTAINING PROTEIN-RELATED"/>
    <property type="match status" value="1"/>
</dbReference>